<evidence type="ECO:0000313" key="1">
    <source>
        <dbReference type="EMBL" id="MBN3053862.1"/>
    </source>
</evidence>
<feature type="non-terminal residue" evidence="1">
    <location>
        <position position="1"/>
    </location>
</feature>
<organism evidence="1 2">
    <name type="scientific">Pectobacterium brasiliense</name>
    <dbReference type="NCBI Taxonomy" id="180957"/>
    <lineage>
        <taxon>Bacteria</taxon>
        <taxon>Pseudomonadati</taxon>
        <taxon>Pseudomonadota</taxon>
        <taxon>Gammaproteobacteria</taxon>
        <taxon>Enterobacterales</taxon>
        <taxon>Pectobacteriaceae</taxon>
        <taxon>Pectobacterium</taxon>
    </lineage>
</organism>
<protein>
    <submittedName>
        <fullName evidence="1">Purine-nucleoside phosphorylase</fullName>
        <ecNumber evidence="1">2.4.2.1</ecNumber>
    </submittedName>
</protein>
<evidence type="ECO:0000313" key="2">
    <source>
        <dbReference type="Proteomes" id="UP000768524"/>
    </source>
</evidence>
<keyword evidence="1" id="KW-0328">Glycosyltransferase</keyword>
<dbReference type="EMBL" id="JACGEP010000180">
    <property type="protein sequence ID" value="MBN3053862.1"/>
    <property type="molecule type" value="Genomic_DNA"/>
</dbReference>
<dbReference type="Proteomes" id="UP000768524">
    <property type="component" value="Unassembled WGS sequence"/>
</dbReference>
<reference evidence="1" key="1">
    <citation type="submission" date="2020-07" db="EMBL/GenBank/DDBJ databases">
        <title>A pangenomic view of the genus Pectobacterium provides insights into genome organization, phylogeny, and virulence.</title>
        <authorList>
            <person name="Jonkheer E."/>
            <person name="Brankovics B."/>
            <person name="Houwers I."/>
            <person name="Van Der Wolf J."/>
            <person name="Bonants P."/>
            <person name="Vreeburg R."/>
            <person name="Bollema R."/>
            <person name="De Haan J."/>
            <person name="Berke L."/>
            <person name="De Ridder D."/>
            <person name="Smit S."/>
            <person name="Van Der Lee T.A.J."/>
        </authorList>
    </citation>
    <scope>NUCLEOTIDE SEQUENCE</scope>
    <source>
        <strain evidence="1">NAK:433</strain>
    </source>
</reference>
<dbReference type="Gene3D" id="3.40.50.1580">
    <property type="entry name" value="Nucleoside phosphorylase domain"/>
    <property type="match status" value="1"/>
</dbReference>
<comment type="caution">
    <text evidence="1">The sequence shown here is derived from an EMBL/GenBank/DDBJ whole genome shotgun (WGS) entry which is preliminary data.</text>
</comment>
<gene>
    <name evidence="1" type="primary">deoD</name>
    <name evidence="1" type="ORF">H4F45_20930</name>
</gene>
<accession>A0AAE2WIA8</accession>
<dbReference type="GO" id="GO:0009116">
    <property type="term" value="P:nucleoside metabolic process"/>
    <property type="evidence" value="ECO:0007669"/>
    <property type="project" value="InterPro"/>
</dbReference>
<sequence length="73" mass="8259">MGACSDYKVNRMRLKYHDYAAIADFDIVLNAVDAAKARVVSVRVGNFFSAYVFSPPYPQIFDFIEKYGILGLE</sequence>
<keyword evidence="1" id="KW-0808">Transferase</keyword>
<dbReference type="EC" id="2.4.2.1" evidence="1"/>
<feature type="non-terminal residue" evidence="1">
    <location>
        <position position="73"/>
    </location>
</feature>
<proteinExistence type="predicted"/>
<dbReference type="AlphaFoldDB" id="A0AAE2WIA8"/>
<name>A0AAE2WIA8_9GAMM</name>
<dbReference type="InterPro" id="IPR035994">
    <property type="entry name" value="Nucleoside_phosphorylase_sf"/>
</dbReference>
<dbReference type="SUPFAM" id="SSF53167">
    <property type="entry name" value="Purine and uridine phosphorylases"/>
    <property type="match status" value="1"/>
</dbReference>
<dbReference type="GO" id="GO:0004731">
    <property type="term" value="F:purine-nucleoside phosphorylase activity"/>
    <property type="evidence" value="ECO:0007669"/>
    <property type="project" value="UniProtKB-EC"/>
</dbReference>